<evidence type="ECO:0000313" key="7">
    <source>
        <dbReference type="EnsemblPlants" id="Zm00001eb351370_P001"/>
    </source>
</evidence>
<evidence type="ECO:0000313" key="8">
    <source>
        <dbReference type="Proteomes" id="UP000007305"/>
    </source>
</evidence>
<reference evidence="8" key="1">
    <citation type="journal article" date="2009" name="Science">
        <title>The B73 maize genome: complexity, diversity, and dynamics.</title>
        <authorList>
            <person name="Schnable P.S."/>
            <person name="Ware D."/>
            <person name="Fulton R.S."/>
            <person name="Stein J.C."/>
            <person name="Wei F."/>
            <person name="Pasternak S."/>
            <person name="Liang C."/>
            <person name="Zhang J."/>
            <person name="Fulton L."/>
            <person name="Graves T.A."/>
            <person name="Minx P."/>
            <person name="Reily A.D."/>
            <person name="Courtney L."/>
            <person name="Kruchowski S.S."/>
            <person name="Tomlinson C."/>
            <person name="Strong C."/>
            <person name="Delehaunty K."/>
            <person name="Fronick C."/>
            <person name="Courtney B."/>
            <person name="Rock S.M."/>
            <person name="Belter E."/>
            <person name="Du F."/>
            <person name="Kim K."/>
            <person name="Abbott R.M."/>
            <person name="Cotton M."/>
            <person name="Levy A."/>
            <person name="Marchetto P."/>
            <person name="Ochoa K."/>
            <person name="Jackson S.M."/>
            <person name="Gillam B."/>
            <person name="Chen W."/>
            <person name="Yan L."/>
            <person name="Higginbotham J."/>
            <person name="Cardenas M."/>
            <person name="Waligorski J."/>
            <person name="Applebaum E."/>
            <person name="Phelps L."/>
            <person name="Falcone J."/>
            <person name="Kanchi K."/>
            <person name="Thane T."/>
            <person name="Scimone A."/>
            <person name="Thane N."/>
            <person name="Henke J."/>
            <person name="Wang T."/>
            <person name="Ruppert J."/>
            <person name="Shah N."/>
            <person name="Rotter K."/>
            <person name="Hodges J."/>
            <person name="Ingenthron E."/>
            <person name="Cordes M."/>
            <person name="Kohlberg S."/>
            <person name="Sgro J."/>
            <person name="Delgado B."/>
            <person name="Mead K."/>
            <person name="Chinwalla A."/>
            <person name="Leonard S."/>
            <person name="Crouse K."/>
            <person name="Collura K."/>
            <person name="Kudrna D."/>
            <person name="Currie J."/>
            <person name="He R."/>
            <person name="Angelova A."/>
            <person name="Rajasekar S."/>
            <person name="Mueller T."/>
            <person name="Lomeli R."/>
            <person name="Scara G."/>
            <person name="Ko A."/>
            <person name="Delaney K."/>
            <person name="Wissotski M."/>
            <person name="Lopez G."/>
            <person name="Campos D."/>
            <person name="Braidotti M."/>
            <person name="Ashley E."/>
            <person name="Golser W."/>
            <person name="Kim H."/>
            <person name="Lee S."/>
            <person name="Lin J."/>
            <person name="Dujmic Z."/>
            <person name="Kim W."/>
            <person name="Talag J."/>
            <person name="Zuccolo A."/>
            <person name="Fan C."/>
            <person name="Sebastian A."/>
            <person name="Kramer M."/>
            <person name="Spiegel L."/>
            <person name="Nascimento L."/>
            <person name="Zutavern T."/>
            <person name="Miller B."/>
            <person name="Ambroise C."/>
            <person name="Muller S."/>
            <person name="Spooner W."/>
            <person name="Narechania A."/>
            <person name="Ren L."/>
            <person name="Wei S."/>
            <person name="Kumari S."/>
            <person name="Faga B."/>
            <person name="Levy M.J."/>
            <person name="McMahan L."/>
            <person name="Van Buren P."/>
            <person name="Vaughn M.W."/>
            <person name="Ying K."/>
            <person name="Yeh C.-T."/>
            <person name="Emrich S.J."/>
            <person name="Jia Y."/>
            <person name="Kalyanaraman A."/>
            <person name="Hsia A.-P."/>
            <person name="Barbazuk W.B."/>
            <person name="Baucom R.S."/>
            <person name="Brutnell T.P."/>
            <person name="Carpita N.C."/>
            <person name="Chaparro C."/>
            <person name="Chia J.-M."/>
            <person name="Deragon J.-M."/>
            <person name="Estill J.C."/>
            <person name="Fu Y."/>
            <person name="Jeddeloh J.A."/>
            <person name="Han Y."/>
            <person name="Lee H."/>
            <person name="Li P."/>
            <person name="Lisch D.R."/>
            <person name="Liu S."/>
            <person name="Liu Z."/>
            <person name="Nagel D.H."/>
            <person name="McCann M.C."/>
            <person name="SanMiguel P."/>
            <person name="Myers A.M."/>
            <person name="Nettleton D."/>
            <person name="Nguyen J."/>
            <person name="Penning B.W."/>
            <person name="Ponnala L."/>
            <person name="Schneider K.L."/>
            <person name="Schwartz D.C."/>
            <person name="Sharma A."/>
            <person name="Soderlund C."/>
            <person name="Springer N.M."/>
            <person name="Sun Q."/>
            <person name="Wang H."/>
            <person name="Waterman M."/>
            <person name="Westerman R."/>
            <person name="Wolfgruber T.K."/>
            <person name="Yang L."/>
            <person name="Yu Y."/>
            <person name="Zhang L."/>
            <person name="Zhou S."/>
            <person name="Zhu Q."/>
            <person name="Bennetzen J.L."/>
            <person name="Dawe R.K."/>
            <person name="Jiang J."/>
            <person name="Jiang N."/>
            <person name="Presting G.G."/>
            <person name="Wessler S.R."/>
            <person name="Aluru S."/>
            <person name="Martienssen R.A."/>
            <person name="Clifton S.W."/>
            <person name="McCombie W.R."/>
            <person name="Wing R.A."/>
            <person name="Wilson R.K."/>
        </authorList>
    </citation>
    <scope>NUCLEOTIDE SEQUENCE [LARGE SCALE GENOMIC DNA]</scope>
    <source>
        <strain evidence="8">cv. B73</strain>
    </source>
</reference>
<name>A0A804QR67_MAIZE</name>
<feature type="region of interest" description="Disordered" evidence="5">
    <location>
        <begin position="1"/>
        <end position="55"/>
    </location>
</feature>
<dbReference type="Gene3D" id="3.40.50.300">
    <property type="entry name" value="P-loop containing nucleotide triphosphate hydrolases"/>
    <property type="match status" value="1"/>
</dbReference>
<evidence type="ECO:0000256" key="3">
    <source>
        <dbReference type="ARBA" id="ARBA00023134"/>
    </source>
</evidence>
<protein>
    <recommendedName>
        <fullName evidence="6">GB1/RHD3-type G domain-containing protein</fullName>
    </recommendedName>
</protein>
<evidence type="ECO:0000256" key="5">
    <source>
        <dbReference type="SAM" id="MobiDB-lite"/>
    </source>
</evidence>
<reference evidence="7" key="3">
    <citation type="submission" date="2021-05" db="UniProtKB">
        <authorList>
            <consortium name="EnsemblPlants"/>
        </authorList>
    </citation>
    <scope>IDENTIFICATION</scope>
    <source>
        <strain evidence="7">cv. B73</strain>
    </source>
</reference>
<dbReference type="FunFam" id="3.40.50.300:FF:004291">
    <property type="entry name" value="Guanylate-binding family protein"/>
    <property type="match status" value="1"/>
</dbReference>
<organism evidence="7 8">
    <name type="scientific">Zea mays</name>
    <name type="common">Maize</name>
    <dbReference type="NCBI Taxonomy" id="4577"/>
    <lineage>
        <taxon>Eukaryota</taxon>
        <taxon>Viridiplantae</taxon>
        <taxon>Streptophyta</taxon>
        <taxon>Embryophyta</taxon>
        <taxon>Tracheophyta</taxon>
        <taxon>Spermatophyta</taxon>
        <taxon>Magnoliopsida</taxon>
        <taxon>Liliopsida</taxon>
        <taxon>Poales</taxon>
        <taxon>Poaceae</taxon>
        <taxon>PACMAD clade</taxon>
        <taxon>Panicoideae</taxon>
        <taxon>Andropogonodae</taxon>
        <taxon>Andropogoneae</taxon>
        <taxon>Tripsacinae</taxon>
        <taxon>Zea</taxon>
    </lineage>
</organism>
<evidence type="ECO:0000256" key="1">
    <source>
        <dbReference type="ARBA" id="ARBA00022741"/>
    </source>
</evidence>
<evidence type="ECO:0000259" key="6">
    <source>
        <dbReference type="PROSITE" id="PS51715"/>
    </source>
</evidence>
<proteinExistence type="inferred from homology"/>
<keyword evidence="2" id="KW-0378">Hydrolase</keyword>
<dbReference type="Pfam" id="PF02263">
    <property type="entry name" value="GBP"/>
    <property type="match status" value="1"/>
</dbReference>
<dbReference type="InterPro" id="IPR015894">
    <property type="entry name" value="Guanylate-bd_N"/>
</dbReference>
<dbReference type="GO" id="GO:0003924">
    <property type="term" value="F:GTPase activity"/>
    <property type="evidence" value="ECO:0000318"/>
    <property type="project" value="GO_Central"/>
</dbReference>
<dbReference type="GO" id="GO:0005525">
    <property type="term" value="F:GTP binding"/>
    <property type="evidence" value="ECO:0000318"/>
    <property type="project" value="GO_Central"/>
</dbReference>
<keyword evidence="1" id="KW-0547">Nucleotide-binding</keyword>
<dbReference type="AlphaFoldDB" id="A0A804QR67"/>
<dbReference type="InterPro" id="IPR036543">
    <property type="entry name" value="Guanylate-bd_C_sf"/>
</dbReference>
<sequence>MGRKWNELLSSAPWRTGEAAEDEDATRMSREGKVSVTSNPEEMPTMSVPQSRRPDLDLTIDDFKEDEIDPELRYSFQRNSRMGGIDESTLDRLSLVTDMTKHIRVRASGGRSTASELGQFSPVFVWLLRDFYLDLAEDNRKITPRDYLEIALRPVQGGGRDISAKNAIRDSICALFPDRECFTLVQPVNNEKDLQRLDQLPLSNFRPEFRSGLDGFAKFVLDRTRPKQLGASTMTGPILAGLTQSALNVFAVGAGSARSKFEKLLHSSPKKAFEDYKRNAFLEADLQCSNKVQNMESKVRATCNSSNAKLDDIVRLLDDLLTEYESTAYGPGKWKRLATFLQQCLAGPVLDLFRR</sequence>
<dbReference type="InParanoid" id="A0A804QR67"/>
<dbReference type="Gramene" id="Zm00001eb351370_T001">
    <property type="protein sequence ID" value="Zm00001eb351370_P001"/>
    <property type="gene ID" value="Zm00001eb351370"/>
</dbReference>
<dbReference type="EnsemblPlants" id="Zm00001eb351370_T001">
    <property type="protein sequence ID" value="Zm00001eb351370_P001"/>
    <property type="gene ID" value="Zm00001eb351370"/>
</dbReference>
<dbReference type="Proteomes" id="UP000007305">
    <property type="component" value="Chromosome 8"/>
</dbReference>
<comment type="similarity">
    <text evidence="4">Belongs to the TRAFAC class dynamin-like GTPase superfamily. GB1/RHD3 GTPase family.</text>
</comment>
<dbReference type="PROSITE" id="PS51715">
    <property type="entry name" value="G_GB1_RHD3"/>
    <property type="match status" value="1"/>
</dbReference>
<dbReference type="SUPFAM" id="SSF48340">
    <property type="entry name" value="Interferon-induced guanylate-binding protein 1 (GBP1), C-terminal domain"/>
    <property type="match status" value="1"/>
</dbReference>
<dbReference type="Pfam" id="PF02841">
    <property type="entry name" value="GBP_C"/>
    <property type="match status" value="1"/>
</dbReference>
<dbReference type="InterPro" id="IPR003191">
    <property type="entry name" value="Guanylate-bd/ATL_C"/>
</dbReference>
<evidence type="ECO:0000256" key="4">
    <source>
        <dbReference type="PROSITE-ProRule" id="PRU01052"/>
    </source>
</evidence>
<reference evidence="7" key="2">
    <citation type="submission" date="2019-07" db="EMBL/GenBank/DDBJ databases">
        <authorList>
            <person name="Seetharam A."/>
            <person name="Woodhouse M."/>
            <person name="Cannon E."/>
        </authorList>
    </citation>
    <scope>NUCLEOTIDE SEQUENCE [LARGE SCALE GENOMIC DNA]</scope>
    <source>
        <strain evidence="7">cv. B73</strain>
    </source>
</reference>
<accession>A0A804QR67</accession>
<keyword evidence="8" id="KW-1185">Reference proteome</keyword>
<dbReference type="InterPro" id="IPR027417">
    <property type="entry name" value="P-loop_NTPase"/>
</dbReference>
<dbReference type="SUPFAM" id="SSF52540">
    <property type="entry name" value="P-loop containing nucleoside triphosphate hydrolases"/>
    <property type="match status" value="1"/>
</dbReference>
<dbReference type="InterPro" id="IPR030386">
    <property type="entry name" value="G_GB1_RHD3_dom"/>
</dbReference>
<feature type="domain" description="GB1/RHD3-type G" evidence="6">
    <location>
        <begin position="79"/>
        <end position="228"/>
    </location>
</feature>
<evidence type="ECO:0000256" key="2">
    <source>
        <dbReference type="ARBA" id="ARBA00022801"/>
    </source>
</evidence>
<keyword evidence="3" id="KW-0342">GTP-binding</keyword>
<dbReference type="PANTHER" id="PTHR10751">
    <property type="entry name" value="GUANYLATE BINDING PROTEIN"/>
    <property type="match status" value="1"/>
</dbReference>